<name>A0ACC0SC24_POPTR</name>
<reference evidence="1 2" key="1">
    <citation type="journal article" date="2006" name="Science">
        <title>The genome of black cottonwood, Populus trichocarpa (Torr. &amp; Gray).</title>
        <authorList>
            <person name="Tuskan G.A."/>
            <person name="Difazio S."/>
            <person name="Jansson S."/>
            <person name="Bohlmann J."/>
            <person name="Grigoriev I."/>
            <person name="Hellsten U."/>
            <person name="Putnam N."/>
            <person name="Ralph S."/>
            <person name="Rombauts S."/>
            <person name="Salamov A."/>
            <person name="Schein J."/>
            <person name="Sterck L."/>
            <person name="Aerts A."/>
            <person name="Bhalerao R.R."/>
            <person name="Bhalerao R.P."/>
            <person name="Blaudez D."/>
            <person name="Boerjan W."/>
            <person name="Brun A."/>
            <person name="Brunner A."/>
            <person name="Busov V."/>
            <person name="Campbell M."/>
            <person name="Carlson J."/>
            <person name="Chalot M."/>
            <person name="Chapman J."/>
            <person name="Chen G.L."/>
            <person name="Cooper D."/>
            <person name="Coutinho P.M."/>
            <person name="Couturier J."/>
            <person name="Covert S."/>
            <person name="Cronk Q."/>
            <person name="Cunningham R."/>
            <person name="Davis J."/>
            <person name="Degroeve S."/>
            <person name="Dejardin A."/>
            <person name="Depamphilis C."/>
            <person name="Detter J."/>
            <person name="Dirks B."/>
            <person name="Dubchak I."/>
            <person name="Duplessis S."/>
            <person name="Ehlting J."/>
            <person name="Ellis B."/>
            <person name="Gendler K."/>
            <person name="Goodstein D."/>
            <person name="Gribskov M."/>
            <person name="Grimwood J."/>
            <person name="Groover A."/>
            <person name="Gunter L."/>
            <person name="Hamberger B."/>
            <person name="Heinze B."/>
            <person name="Helariutta Y."/>
            <person name="Henrissat B."/>
            <person name="Holligan D."/>
            <person name="Holt R."/>
            <person name="Huang W."/>
            <person name="Islam-Faridi N."/>
            <person name="Jones S."/>
            <person name="Jones-Rhoades M."/>
            <person name="Jorgensen R."/>
            <person name="Joshi C."/>
            <person name="Kangasjarvi J."/>
            <person name="Karlsson J."/>
            <person name="Kelleher C."/>
            <person name="Kirkpatrick R."/>
            <person name="Kirst M."/>
            <person name="Kohler A."/>
            <person name="Kalluri U."/>
            <person name="Larimer F."/>
            <person name="Leebens-Mack J."/>
            <person name="Leple J.C."/>
            <person name="Locascio P."/>
            <person name="Lou Y."/>
            <person name="Lucas S."/>
            <person name="Martin F."/>
            <person name="Montanini B."/>
            <person name="Napoli C."/>
            <person name="Nelson D.R."/>
            <person name="Nelson C."/>
            <person name="Nieminen K."/>
            <person name="Nilsson O."/>
            <person name="Pereda V."/>
            <person name="Peter G."/>
            <person name="Philippe R."/>
            <person name="Pilate G."/>
            <person name="Poliakov A."/>
            <person name="Razumovskaya J."/>
            <person name="Richardson P."/>
            <person name="Rinaldi C."/>
            <person name="Ritland K."/>
            <person name="Rouze P."/>
            <person name="Ryaboy D."/>
            <person name="Schmutz J."/>
            <person name="Schrader J."/>
            <person name="Segerman B."/>
            <person name="Shin H."/>
            <person name="Siddiqui A."/>
            <person name="Sterky F."/>
            <person name="Terry A."/>
            <person name="Tsai C.J."/>
            <person name="Uberbacher E."/>
            <person name="Unneberg P."/>
            <person name="Vahala J."/>
            <person name="Wall K."/>
            <person name="Wessler S."/>
            <person name="Yang G."/>
            <person name="Yin T."/>
            <person name="Douglas C."/>
            <person name="Marra M."/>
            <person name="Sandberg G."/>
            <person name="Van de Peer Y."/>
            <person name="Rokhsar D."/>
        </authorList>
    </citation>
    <scope>NUCLEOTIDE SEQUENCE [LARGE SCALE GENOMIC DNA]</scope>
    <source>
        <strain evidence="2">cv. Nisqually</strain>
    </source>
</reference>
<evidence type="ECO:0000313" key="2">
    <source>
        <dbReference type="Proteomes" id="UP000006729"/>
    </source>
</evidence>
<gene>
    <name evidence="1" type="ORF">POPTR_010G096901v4</name>
</gene>
<organism evidence="1 2">
    <name type="scientific">Populus trichocarpa</name>
    <name type="common">Western balsam poplar</name>
    <name type="synonym">Populus balsamifera subsp. trichocarpa</name>
    <dbReference type="NCBI Taxonomy" id="3694"/>
    <lineage>
        <taxon>Eukaryota</taxon>
        <taxon>Viridiplantae</taxon>
        <taxon>Streptophyta</taxon>
        <taxon>Embryophyta</taxon>
        <taxon>Tracheophyta</taxon>
        <taxon>Spermatophyta</taxon>
        <taxon>Magnoliopsida</taxon>
        <taxon>eudicotyledons</taxon>
        <taxon>Gunneridae</taxon>
        <taxon>Pentapetalae</taxon>
        <taxon>rosids</taxon>
        <taxon>fabids</taxon>
        <taxon>Malpighiales</taxon>
        <taxon>Salicaceae</taxon>
        <taxon>Saliceae</taxon>
        <taxon>Populus</taxon>
    </lineage>
</organism>
<accession>A0ACC0SC24</accession>
<sequence>MHRQGIAALKAIGATKVIASSSTDVLKDGKKKVLKRRFSKKKPVLHMPVICGVVCLIGMYGVLWKVKSTIPVYILDN</sequence>
<keyword evidence="2" id="KW-1185">Reference proteome</keyword>
<protein>
    <submittedName>
        <fullName evidence="1">Uncharacterized protein</fullName>
    </submittedName>
</protein>
<proteinExistence type="predicted"/>
<evidence type="ECO:0000313" key="1">
    <source>
        <dbReference type="EMBL" id="KAI9386933.1"/>
    </source>
</evidence>
<comment type="caution">
    <text evidence="1">The sequence shown here is derived from an EMBL/GenBank/DDBJ whole genome shotgun (WGS) entry which is preliminary data.</text>
</comment>
<dbReference type="EMBL" id="CM009299">
    <property type="protein sequence ID" value="KAI9386933.1"/>
    <property type="molecule type" value="Genomic_DNA"/>
</dbReference>
<dbReference type="Proteomes" id="UP000006729">
    <property type="component" value="Chromosome 10"/>
</dbReference>